<evidence type="ECO:0000256" key="6">
    <source>
        <dbReference type="ARBA" id="ARBA00022989"/>
    </source>
</evidence>
<keyword evidence="7" id="KW-0811">Translocation</keyword>
<evidence type="ECO:0008006" key="11">
    <source>
        <dbReference type="Google" id="ProtNLM"/>
    </source>
</evidence>
<reference evidence="10" key="1">
    <citation type="journal article" date="2014" name="Front. Microbiol.">
        <title>High frequency of phylogenetically diverse reductive dehalogenase-homologous genes in deep subseafloor sedimentary metagenomes.</title>
        <authorList>
            <person name="Kawai M."/>
            <person name="Futagami T."/>
            <person name="Toyoda A."/>
            <person name="Takaki Y."/>
            <person name="Nishi S."/>
            <person name="Hori S."/>
            <person name="Arai W."/>
            <person name="Tsubouchi T."/>
            <person name="Morono Y."/>
            <person name="Uchiyama I."/>
            <person name="Ito T."/>
            <person name="Fujiyama A."/>
            <person name="Inagaki F."/>
            <person name="Takami H."/>
        </authorList>
    </citation>
    <scope>NUCLEOTIDE SEQUENCE</scope>
    <source>
        <strain evidence="10">Expedition CK06-06</strain>
    </source>
</reference>
<evidence type="ECO:0000256" key="9">
    <source>
        <dbReference type="SAM" id="Phobius"/>
    </source>
</evidence>
<dbReference type="PANTHER" id="PTHR10906">
    <property type="entry name" value="SECY/SEC61-ALPHA FAMILY MEMBER"/>
    <property type="match status" value="1"/>
</dbReference>
<evidence type="ECO:0000256" key="2">
    <source>
        <dbReference type="ARBA" id="ARBA00005751"/>
    </source>
</evidence>
<gene>
    <name evidence="10" type="ORF">S01H4_42775</name>
</gene>
<keyword evidence="5" id="KW-0653">Protein transport</keyword>
<dbReference type="EMBL" id="BART01023525">
    <property type="protein sequence ID" value="GAG93570.1"/>
    <property type="molecule type" value="Genomic_DNA"/>
</dbReference>
<organism evidence="10">
    <name type="scientific">marine sediment metagenome</name>
    <dbReference type="NCBI Taxonomy" id="412755"/>
    <lineage>
        <taxon>unclassified sequences</taxon>
        <taxon>metagenomes</taxon>
        <taxon>ecological metagenomes</taxon>
    </lineage>
</organism>
<feature type="non-terminal residue" evidence="10">
    <location>
        <position position="286"/>
    </location>
</feature>
<keyword evidence="3" id="KW-0813">Transport</keyword>
<keyword evidence="4 9" id="KW-0812">Transmembrane</keyword>
<dbReference type="GO" id="GO:0016020">
    <property type="term" value="C:membrane"/>
    <property type="evidence" value="ECO:0007669"/>
    <property type="project" value="UniProtKB-SubCell"/>
</dbReference>
<dbReference type="InterPro" id="IPR023201">
    <property type="entry name" value="SecY_dom_sf"/>
</dbReference>
<dbReference type="Pfam" id="PF00344">
    <property type="entry name" value="SecY"/>
    <property type="match status" value="1"/>
</dbReference>
<dbReference type="AlphaFoldDB" id="X1BEW5"/>
<feature type="transmembrane region" description="Helical" evidence="9">
    <location>
        <begin position="15"/>
        <end position="38"/>
    </location>
</feature>
<proteinExistence type="inferred from homology"/>
<evidence type="ECO:0000256" key="8">
    <source>
        <dbReference type="ARBA" id="ARBA00023136"/>
    </source>
</evidence>
<dbReference type="InterPro" id="IPR002208">
    <property type="entry name" value="SecY/SEC61-alpha"/>
</dbReference>
<dbReference type="Gene3D" id="1.10.3370.10">
    <property type="entry name" value="SecY subunit domain"/>
    <property type="match status" value="1"/>
</dbReference>
<evidence type="ECO:0000256" key="4">
    <source>
        <dbReference type="ARBA" id="ARBA00022692"/>
    </source>
</evidence>
<accession>X1BEW5</accession>
<feature type="transmembrane region" description="Helical" evidence="9">
    <location>
        <begin position="119"/>
        <end position="145"/>
    </location>
</feature>
<sequence>GLVIILLDELLQKGWGIGSGVSLFIATGVAGQVFWSLFSFIEADGVARGIVVAFFQALGNPEYDVGDLILRSDRLPSLFGGITTLVIFMIVIWFESTRVEIPLAYKGYRGFKGKYPMKLLYVSNIPVILVNALYANFLFFGQMIAGPNSALRGPPGTNFWINLIGVFEDVPAGGGAAGNYLIPTGGLLYFLSPPQGLDQLLADPIRAIIYLAFFIFLCVMLGRVWVDVSGLAPRDIAQQIIDSGMQIPGFRSSDKIIERILKRYIPTLVILNGFIIAIMSFFADSL</sequence>
<evidence type="ECO:0000256" key="1">
    <source>
        <dbReference type="ARBA" id="ARBA00004141"/>
    </source>
</evidence>
<evidence type="ECO:0000256" key="5">
    <source>
        <dbReference type="ARBA" id="ARBA00022927"/>
    </source>
</evidence>
<name>X1BEW5_9ZZZZ</name>
<feature type="transmembrane region" description="Helical" evidence="9">
    <location>
        <begin position="207"/>
        <end position="226"/>
    </location>
</feature>
<feature type="transmembrane region" description="Helical" evidence="9">
    <location>
        <begin position="75"/>
        <end position="94"/>
    </location>
</feature>
<comment type="caution">
    <text evidence="10">The sequence shown here is derived from an EMBL/GenBank/DDBJ whole genome shotgun (WGS) entry which is preliminary data.</text>
</comment>
<dbReference type="SUPFAM" id="SSF103491">
    <property type="entry name" value="Preprotein translocase SecY subunit"/>
    <property type="match status" value="1"/>
</dbReference>
<dbReference type="InterPro" id="IPR030659">
    <property type="entry name" value="SecY_CS"/>
</dbReference>
<feature type="transmembrane region" description="Helical" evidence="9">
    <location>
        <begin position="264"/>
        <end position="283"/>
    </location>
</feature>
<comment type="similarity">
    <text evidence="2">Belongs to the SecY/SEC61-alpha family.</text>
</comment>
<comment type="subcellular location">
    <subcellularLocation>
        <location evidence="1">Membrane</location>
        <topology evidence="1">Multi-pass membrane protein</topology>
    </subcellularLocation>
</comment>
<keyword evidence="6 9" id="KW-1133">Transmembrane helix</keyword>
<keyword evidence="8 9" id="KW-0472">Membrane</keyword>
<evidence type="ECO:0000256" key="3">
    <source>
        <dbReference type="ARBA" id="ARBA00022448"/>
    </source>
</evidence>
<dbReference type="PROSITE" id="PS00756">
    <property type="entry name" value="SECY_2"/>
    <property type="match status" value="1"/>
</dbReference>
<dbReference type="GO" id="GO:0015031">
    <property type="term" value="P:protein transport"/>
    <property type="evidence" value="ECO:0007669"/>
    <property type="project" value="UniProtKB-KW"/>
</dbReference>
<evidence type="ECO:0000256" key="7">
    <source>
        <dbReference type="ARBA" id="ARBA00023010"/>
    </source>
</evidence>
<evidence type="ECO:0000313" key="10">
    <source>
        <dbReference type="EMBL" id="GAG93570.1"/>
    </source>
</evidence>
<feature type="non-terminal residue" evidence="10">
    <location>
        <position position="1"/>
    </location>
</feature>
<protein>
    <recommendedName>
        <fullName evidence="11">Preprotein translocase subunit SecY</fullName>
    </recommendedName>
</protein>